<gene>
    <name evidence="1" type="ORF">COT75_01990</name>
</gene>
<sequence length="160" mass="17739">MSFKTIKIKNPQNLNLIFGQSHFIKTVEDLHEVLVSCVPGVKFGLAFAEASGPRMIRTSGTDKALEKLAAENLKVISAGHSFLIFLKDSFPINFLPRIKQVEEVCQIFCATANPVEVILFEGEKGKAVLGVIDGFSPLGVEKKSETKKRKDFLRKIGYKL</sequence>
<name>A0A2H0W9I5_9BACT</name>
<dbReference type="PANTHER" id="PTHR36155:SF1">
    <property type="entry name" value="BLL5354 PROTEIN"/>
    <property type="match status" value="1"/>
</dbReference>
<dbReference type="Proteomes" id="UP000230093">
    <property type="component" value="Unassembled WGS sequence"/>
</dbReference>
<proteinExistence type="predicted"/>
<dbReference type="PANTHER" id="PTHR36155">
    <property type="entry name" value="BLL5354 PROTEIN"/>
    <property type="match status" value="1"/>
</dbReference>
<reference evidence="2" key="1">
    <citation type="submission" date="2017-09" db="EMBL/GenBank/DDBJ databases">
        <title>Depth-based differentiation of microbial function through sediment-hosted aquifers and enrichment of novel symbionts in the deep terrestrial subsurface.</title>
        <authorList>
            <person name="Probst A.J."/>
            <person name="Ladd B."/>
            <person name="Jarett J.K."/>
            <person name="Geller-Mcgrath D.E."/>
            <person name="Sieber C.M.K."/>
            <person name="Emerson J.B."/>
            <person name="Anantharaman K."/>
            <person name="Thomas B.C."/>
            <person name="Malmstrom R."/>
            <person name="Stieglmeier M."/>
            <person name="Klingl A."/>
            <person name="Woyke T."/>
            <person name="Ryan C.M."/>
            <person name="Banfield J.F."/>
        </authorList>
    </citation>
    <scope>NUCLEOTIDE SEQUENCE [LARGE SCALE GENOMIC DNA]</scope>
</reference>
<dbReference type="EMBL" id="PEZT01000011">
    <property type="protein sequence ID" value="PIS09330.1"/>
    <property type="molecule type" value="Genomic_DNA"/>
</dbReference>
<evidence type="ECO:0000313" key="1">
    <source>
        <dbReference type="EMBL" id="PIS09330.1"/>
    </source>
</evidence>
<evidence type="ECO:0008006" key="3">
    <source>
        <dbReference type="Google" id="ProtNLM"/>
    </source>
</evidence>
<evidence type="ECO:0000313" key="2">
    <source>
        <dbReference type="Proteomes" id="UP000230093"/>
    </source>
</evidence>
<organism evidence="1 2">
    <name type="scientific">Candidatus Beckwithbacteria bacterium CG10_big_fil_rev_8_21_14_0_10_34_10</name>
    <dbReference type="NCBI Taxonomy" id="1974495"/>
    <lineage>
        <taxon>Bacteria</taxon>
        <taxon>Candidatus Beckwithiibacteriota</taxon>
    </lineage>
</organism>
<accession>A0A2H0W9I5</accession>
<dbReference type="Gene3D" id="3.40.1520.10">
    <property type="entry name" value="Ta1353-like"/>
    <property type="match status" value="1"/>
</dbReference>
<dbReference type="AlphaFoldDB" id="A0A2H0W9I5"/>
<comment type="caution">
    <text evidence="1">The sequence shown here is derived from an EMBL/GenBank/DDBJ whole genome shotgun (WGS) entry which is preliminary data.</text>
</comment>
<dbReference type="Pfam" id="PF04008">
    <property type="entry name" value="Adenosine_kin"/>
    <property type="match status" value="1"/>
</dbReference>
<dbReference type="InterPro" id="IPR007153">
    <property type="entry name" value="Adenosine_kinase"/>
</dbReference>
<dbReference type="InterPro" id="IPR036902">
    <property type="entry name" value="Ta1353-like_sf"/>
</dbReference>
<dbReference type="SUPFAM" id="SSF103165">
    <property type="entry name" value="Ta1353-like"/>
    <property type="match status" value="1"/>
</dbReference>
<protein>
    <recommendedName>
        <fullName evidence="3">Adenosine monophosphate-protein transferase</fullName>
    </recommendedName>
</protein>